<proteinExistence type="predicted"/>
<evidence type="ECO:0000313" key="1">
    <source>
        <dbReference type="EMBL" id="SHG07880.1"/>
    </source>
</evidence>
<gene>
    <name evidence="1" type="ORF">SAMN02745246_04131</name>
</gene>
<reference evidence="1 2" key="1">
    <citation type="submission" date="2016-11" db="EMBL/GenBank/DDBJ databases">
        <authorList>
            <person name="Varghese N."/>
            <person name="Submissions S."/>
        </authorList>
    </citation>
    <scope>NUCLEOTIDE SEQUENCE [LARGE SCALE GENOMIC DNA]</scope>
    <source>
        <strain evidence="1 2">DSM 3653</strain>
    </source>
</reference>
<protein>
    <recommendedName>
        <fullName evidence="3">Transposase</fullName>
    </recommendedName>
</protein>
<evidence type="ECO:0008006" key="3">
    <source>
        <dbReference type="Google" id="ProtNLM"/>
    </source>
</evidence>
<sequence length="43" mass="4880">MPKNQKIKAAVDFGNYHGSLAIFWKGGLHHKNGLNTFYEFVCP</sequence>
<feature type="non-terminal residue" evidence="1">
    <location>
        <position position="43"/>
    </location>
</feature>
<evidence type="ECO:0000313" key="2">
    <source>
        <dbReference type="Proteomes" id="UP000184494"/>
    </source>
</evidence>
<accession>A0ABY1HXQ2</accession>
<keyword evidence="2" id="KW-1185">Reference proteome</keyword>
<organism evidence="1 2">
    <name type="scientific">Leeuwenhoekiella marinoflava DSM 3653</name>
    <dbReference type="NCBI Taxonomy" id="1122159"/>
    <lineage>
        <taxon>Bacteria</taxon>
        <taxon>Pseudomonadati</taxon>
        <taxon>Bacteroidota</taxon>
        <taxon>Flavobacteriia</taxon>
        <taxon>Flavobacteriales</taxon>
        <taxon>Flavobacteriaceae</taxon>
        <taxon>Leeuwenhoekiella</taxon>
    </lineage>
</organism>
<dbReference type="Proteomes" id="UP000184494">
    <property type="component" value="Unassembled WGS sequence"/>
</dbReference>
<dbReference type="EMBL" id="FQUN01000038">
    <property type="protein sequence ID" value="SHG07880.1"/>
    <property type="molecule type" value="Genomic_DNA"/>
</dbReference>
<name>A0ABY1HXQ2_9FLAO</name>
<comment type="caution">
    <text evidence="1">The sequence shown here is derived from an EMBL/GenBank/DDBJ whole genome shotgun (WGS) entry which is preliminary data.</text>
</comment>